<comment type="cofactor">
    <cofactor evidence="1">
        <name>FAD</name>
        <dbReference type="ChEBI" id="CHEBI:57692"/>
    </cofactor>
</comment>
<dbReference type="PANTHER" id="PTHR46305:SF3">
    <property type="entry name" value="NADPH:QUINONE OXIDOREDUCTASE MDAB"/>
    <property type="match status" value="1"/>
</dbReference>
<name>A0A085ZEH9_9FLAO</name>
<evidence type="ECO:0000256" key="2">
    <source>
        <dbReference type="ARBA" id="ARBA00022630"/>
    </source>
</evidence>
<dbReference type="RefSeq" id="WP_034705364.1">
    <property type="nucleotide sequence ID" value="NZ_JPRO01000010.1"/>
</dbReference>
<dbReference type="PANTHER" id="PTHR46305">
    <property type="match status" value="1"/>
</dbReference>
<organism evidence="6 7">
    <name type="scientific">Chryseobacterium luteum</name>
    <dbReference type="NCBI Taxonomy" id="421531"/>
    <lineage>
        <taxon>Bacteria</taxon>
        <taxon>Pseudomonadati</taxon>
        <taxon>Bacteroidota</taxon>
        <taxon>Flavobacteriia</taxon>
        <taxon>Flavobacteriales</taxon>
        <taxon>Weeksellaceae</taxon>
        <taxon>Chryseobacterium group</taxon>
        <taxon>Chryseobacterium</taxon>
    </lineage>
</organism>
<dbReference type="eggNOG" id="COG2249">
    <property type="taxonomic scope" value="Bacteria"/>
</dbReference>
<dbReference type="AlphaFoldDB" id="A0A085ZEH9"/>
<comment type="similarity">
    <text evidence="4">Belongs to the oxidoreductase MdaB family.</text>
</comment>
<evidence type="ECO:0000256" key="1">
    <source>
        <dbReference type="ARBA" id="ARBA00001974"/>
    </source>
</evidence>
<comment type="caution">
    <text evidence="6">The sequence shown here is derived from an EMBL/GenBank/DDBJ whole genome shotgun (WGS) entry which is preliminary data.</text>
</comment>
<dbReference type="Proteomes" id="UP000028703">
    <property type="component" value="Unassembled WGS sequence"/>
</dbReference>
<evidence type="ECO:0000313" key="7">
    <source>
        <dbReference type="Proteomes" id="UP000028703"/>
    </source>
</evidence>
<gene>
    <name evidence="6" type="ORF">IX38_12845</name>
</gene>
<feature type="domain" description="Flavodoxin-like fold" evidence="5">
    <location>
        <begin position="2"/>
        <end position="191"/>
    </location>
</feature>
<dbReference type="Gene3D" id="3.40.50.360">
    <property type="match status" value="1"/>
</dbReference>
<dbReference type="STRING" id="421531.IX38_12845"/>
<sequence>MKKIFIINAGQSFATSGGLFNNTITETTQQFFNQSEDIIIQTTTIENGYTAEEEVNKFVWADVIIYHTPVWWFQVPFNFKKYIDEVFTAGGNNGIFRNDGRSSSNPDINYGTGGMLQGKKYMLTTTWNAPATAFTLPGEFFDQKSVDEGSFFGFHKMNAFTGMTPLKSYHFYDVIKNANIVEHMKAYSQHLEETFSDSLITETKN</sequence>
<dbReference type="InterPro" id="IPR029039">
    <property type="entry name" value="Flavoprotein-like_sf"/>
</dbReference>
<protein>
    <submittedName>
        <fullName evidence="6">NADPH quinone reductase MdaB</fullName>
    </submittedName>
</protein>
<keyword evidence="2" id="KW-0285">Flavoprotein</keyword>
<reference evidence="6 7" key="1">
    <citation type="submission" date="2014-07" db="EMBL/GenBank/DDBJ databases">
        <title>Genome of Chryseobacterium luteum DSM 18605.</title>
        <authorList>
            <person name="Stropko S.J."/>
            <person name="Pipes S.E."/>
            <person name="Newman J.D."/>
        </authorList>
    </citation>
    <scope>NUCLEOTIDE SEQUENCE [LARGE SCALE GENOMIC DNA]</scope>
    <source>
        <strain evidence="6 7">DSM 18605</strain>
    </source>
</reference>
<dbReference type="Pfam" id="PF02525">
    <property type="entry name" value="Flavodoxin_2"/>
    <property type="match status" value="1"/>
</dbReference>
<keyword evidence="3" id="KW-0274">FAD</keyword>
<dbReference type="EMBL" id="JPRO01000010">
    <property type="protein sequence ID" value="KFF02843.1"/>
    <property type="molecule type" value="Genomic_DNA"/>
</dbReference>
<keyword evidence="7" id="KW-1185">Reference proteome</keyword>
<dbReference type="InterPro" id="IPR003680">
    <property type="entry name" value="Flavodoxin_fold"/>
</dbReference>
<dbReference type="OrthoDB" id="652200at2"/>
<proteinExistence type="inferred from homology"/>
<evidence type="ECO:0000259" key="5">
    <source>
        <dbReference type="Pfam" id="PF02525"/>
    </source>
</evidence>
<dbReference type="SUPFAM" id="SSF52218">
    <property type="entry name" value="Flavoproteins"/>
    <property type="match status" value="1"/>
</dbReference>
<evidence type="ECO:0000256" key="3">
    <source>
        <dbReference type="ARBA" id="ARBA00022827"/>
    </source>
</evidence>
<dbReference type="InterPro" id="IPR052397">
    <property type="entry name" value="NADPH-QR_MdaB"/>
</dbReference>
<accession>A0A085ZEH9</accession>
<evidence type="ECO:0000313" key="6">
    <source>
        <dbReference type="EMBL" id="KFF02843.1"/>
    </source>
</evidence>
<evidence type="ECO:0000256" key="4">
    <source>
        <dbReference type="ARBA" id="ARBA00037981"/>
    </source>
</evidence>